<dbReference type="PANTHER" id="PTHR43649">
    <property type="entry name" value="ARABINOSE-BINDING PROTEIN-RELATED"/>
    <property type="match status" value="1"/>
</dbReference>
<evidence type="ECO:0000256" key="2">
    <source>
        <dbReference type="ARBA" id="ARBA00008520"/>
    </source>
</evidence>
<organism evidence="5 6">
    <name type="scientific">Alicyclobacillus fodiniaquatilis</name>
    <dbReference type="NCBI Taxonomy" id="1661150"/>
    <lineage>
        <taxon>Bacteria</taxon>
        <taxon>Bacillati</taxon>
        <taxon>Bacillota</taxon>
        <taxon>Bacilli</taxon>
        <taxon>Bacillales</taxon>
        <taxon>Alicyclobacillaceae</taxon>
        <taxon>Alicyclobacillus</taxon>
    </lineage>
</organism>
<dbReference type="PROSITE" id="PS51257">
    <property type="entry name" value="PROKAR_LIPOPROTEIN"/>
    <property type="match status" value="1"/>
</dbReference>
<dbReference type="InterPro" id="IPR006059">
    <property type="entry name" value="SBP"/>
</dbReference>
<evidence type="ECO:0000313" key="6">
    <source>
        <dbReference type="Proteomes" id="UP001597079"/>
    </source>
</evidence>
<evidence type="ECO:0000256" key="4">
    <source>
        <dbReference type="ARBA" id="ARBA00022729"/>
    </source>
</evidence>
<comment type="similarity">
    <text evidence="2">Belongs to the bacterial solute-binding protein 1 family.</text>
</comment>
<keyword evidence="4" id="KW-0732">Signal</keyword>
<name>A0ABW4JGM8_9BACL</name>
<keyword evidence="3" id="KW-0813">Transport</keyword>
<proteinExistence type="inferred from homology"/>
<sequence>MLLAKHAKSASIAGIAVLGLSSLLTGCGNGNSGGSSGGNSTDSNQKIHLTMTVWGSDGDTKTYQQRVNLYTKLHPNVTITVKNLPSYDQKVETMIAGGDSPDIMAVSQDAVGFGQNGAILDLTPYIKKSGMNLNSTYEPGYLGEYQYQGKQYGLPDRGGYMIVYYNKDMFKKAGLPLPTKNWTWSQFENDAKKLTIQSGGKTTQWGFTGGSWWPVYGSFVHEAGGDIVNAQGNKSDLTSSATEQGLQWFNNLTYQSHVAPTTVQYANMGSSVSGDSLFEKNKAAMLITGFWDIGACIQAKDNFGIAPLPLGPKGGGMETVGTGLAVAAQSKYPAVAFDVIKFLETKAGQAPIVTNGEDVPATKAGMNLWIKSLPKGVSFDTLQNTQNEVFSPHIPPQWNQLQDGLGNDLAPFFNGKQSLAAVVQKASSDIDNLISGN</sequence>
<evidence type="ECO:0000256" key="3">
    <source>
        <dbReference type="ARBA" id="ARBA00022448"/>
    </source>
</evidence>
<gene>
    <name evidence="5" type="ORF">ACFSB2_12415</name>
</gene>
<dbReference type="PANTHER" id="PTHR43649:SF31">
    <property type="entry name" value="SN-GLYCEROL-3-PHOSPHATE-BINDING PERIPLASMIC PROTEIN UGPB"/>
    <property type="match status" value="1"/>
</dbReference>
<dbReference type="Proteomes" id="UP001597079">
    <property type="component" value="Unassembled WGS sequence"/>
</dbReference>
<dbReference type="Pfam" id="PF01547">
    <property type="entry name" value="SBP_bac_1"/>
    <property type="match status" value="1"/>
</dbReference>
<protein>
    <submittedName>
        <fullName evidence="5">ABC transporter substrate-binding protein</fullName>
    </submittedName>
</protein>
<dbReference type="Gene3D" id="3.40.190.10">
    <property type="entry name" value="Periplasmic binding protein-like II"/>
    <property type="match status" value="1"/>
</dbReference>
<evidence type="ECO:0000313" key="5">
    <source>
        <dbReference type="EMBL" id="MFD1675497.1"/>
    </source>
</evidence>
<dbReference type="EMBL" id="JBHUCX010000028">
    <property type="protein sequence ID" value="MFD1675497.1"/>
    <property type="molecule type" value="Genomic_DNA"/>
</dbReference>
<evidence type="ECO:0000256" key="1">
    <source>
        <dbReference type="ARBA" id="ARBA00004196"/>
    </source>
</evidence>
<dbReference type="SUPFAM" id="SSF53850">
    <property type="entry name" value="Periplasmic binding protein-like II"/>
    <property type="match status" value="1"/>
</dbReference>
<keyword evidence="6" id="KW-1185">Reference proteome</keyword>
<comment type="caution">
    <text evidence="5">The sequence shown here is derived from an EMBL/GenBank/DDBJ whole genome shotgun (WGS) entry which is preliminary data.</text>
</comment>
<dbReference type="InterPro" id="IPR050490">
    <property type="entry name" value="Bact_solute-bd_prot1"/>
</dbReference>
<comment type="subcellular location">
    <subcellularLocation>
        <location evidence="1">Cell envelope</location>
    </subcellularLocation>
</comment>
<accession>A0ABW4JGM8</accession>
<dbReference type="CDD" id="cd13585">
    <property type="entry name" value="PBP2_TMBP_like"/>
    <property type="match status" value="1"/>
</dbReference>
<reference evidence="6" key="1">
    <citation type="journal article" date="2019" name="Int. J. Syst. Evol. Microbiol.">
        <title>The Global Catalogue of Microorganisms (GCM) 10K type strain sequencing project: providing services to taxonomists for standard genome sequencing and annotation.</title>
        <authorList>
            <consortium name="The Broad Institute Genomics Platform"/>
            <consortium name="The Broad Institute Genome Sequencing Center for Infectious Disease"/>
            <person name="Wu L."/>
            <person name="Ma J."/>
        </authorList>
    </citation>
    <scope>NUCLEOTIDE SEQUENCE [LARGE SCALE GENOMIC DNA]</scope>
    <source>
        <strain evidence="6">CGMCC 1.12286</strain>
    </source>
</reference>
<dbReference type="RefSeq" id="WP_377943369.1">
    <property type="nucleotide sequence ID" value="NZ_JBHUCX010000028.1"/>
</dbReference>